<accession>A6KPL4</accession>
<dbReference type="Proteomes" id="UP000234681">
    <property type="component" value="Chromosome 14"/>
</dbReference>
<gene>
    <name evidence="1" type="ORF">rCG_63072</name>
</gene>
<evidence type="ECO:0000313" key="2">
    <source>
        <dbReference type="Proteomes" id="UP000234681"/>
    </source>
</evidence>
<reference evidence="1 2" key="1">
    <citation type="submission" date="2005-09" db="EMBL/GenBank/DDBJ databases">
        <authorList>
            <person name="Mural R.J."/>
            <person name="Li P.W."/>
            <person name="Adams M.D."/>
            <person name="Amanatides P.G."/>
            <person name="Baden-Tillson H."/>
            <person name="Barnstead M."/>
            <person name="Chin S.H."/>
            <person name="Dew I."/>
            <person name="Evans C.A."/>
            <person name="Ferriera S."/>
            <person name="Flanigan M."/>
            <person name="Fosler C."/>
            <person name="Glodek A."/>
            <person name="Gu Z."/>
            <person name="Holt R.A."/>
            <person name="Jennings D."/>
            <person name="Kraft C.L."/>
            <person name="Lu F."/>
            <person name="Nguyen T."/>
            <person name="Nusskern D.R."/>
            <person name="Pfannkoch C.M."/>
            <person name="Sitter C."/>
            <person name="Sutton G.G."/>
            <person name="Venter J.C."/>
            <person name="Wang Z."/>
            <person name="Woodage T."/>
            <person name="Zheng X.H."/>
            <person name="Zhong F."/>
        </authorList>
    </citation>
    <scope>NUCLEOTIDE SEQUENCE [LARGE SCALE GENOMIC DNA]</scope>
    <source>
        <strain>BN</strain>
        <strain evidence="2">Sprague-Dawley</strain>
    </source>
</reference>
<protein>
    <submittedName>
        <fullName evidence="1">RCG63072</fullName>
    </submittedName>
</protein>
<organism evidence="1 2">
    <name type="scientific">Rattus norvegicus</name>
    <name type="common">Rat</name>
    <dbReference type="NCBI Taxonomy" id="10116"/>
    <lineage>
        <taxon>Eukaryota</taxon>
        <taxon>Metazoa</taxon>
        <taxon>Chordata</taxon>
        <taxon>Craniata</taxon>
        <taxon>Vertebrata</taxon>
        <taxon>Euteleostomi</taxon>
        <taxon>Mammalia</taxon>
        <taxon>Eutheria</taxon>
        <taxon>Euarchontoglires</taxon>
        <taxon>Glires</taxon>
        <taxon>Rodentia</taxon>
        <taxon>Myomorpha</taxon>
        <taxon>Muroidea</taxon>
        <taxon>Muridae</taxon>
        <taxon>Murinae</taxon>
        <taxon>Rattus</taxon>
    </lineage>
</organism>
<name>A6KPL4_RAT</name>
<proteinExistence type="predicted"/>
<evidence type="ECO:0000313" key="1">
    <source>
        <dbReference type="EMBL" id="EDL83951.1"/>
    </source>
</evidence>
<sequence>MTFQTRESSVSTRGSVFILGVYPPMPHQLDK</sequence>
<dbReference type="AlphaFoldDB" id="A6KPL4"/>
<dbReference type="EMBL" id="CH474079">
    <property type="protein sequence ID" value="EDL83951.1"/>
    <property type="molecule type" value="Genomic_DNA"/>
</dbReference>